<protein>
    <submittedName>
        <fullName evidence="1">Uncharacterized protein</fullName>
    </submittedName>
</protein>
<organism evidence="1 2">
    <name type="scientific">Allacma fusca</name>
    <dbReference type="NCBI Taxonomy" id="39272"/>
    <lineage>
        <taxon>Eukaryota</taxon>
        <taxon>Metazoa</taxon>
        <taxon>Ecdysozoa</taxon>
        <taxon>Arthropoda</taxon>
        <taxon>Hexapoda</taxon>
        <taxon>Collembola</taxon>
        <taxon>Symphypleona</taxon>
        <taxon>Sminthuridae</taxon>
        <taxon>Allacma</taxon>
    </lineage>
</organism>
<comment type="caution">
    <text evidence="1">The sequence shown here is derived from an EMBL/GenBank/DDBJ whole genome shotgun (WGS) entry which is preliminary data.</text>
</comment>
<keyword evidence="2" id="KW-1185">Reference proteome</keyword>
<proteinExistence type="predicted"/>
<dbReference type="Proteomes" id="UP000708208">
    <property type="component" value="Unassembled WGS sequence"/>
</dbReference>
<name>A0A8J2J9G3_9HEXA</name>
<gene>
    <name evidence="1" type="ORF">AFUS01_LOCUS2336</name>
</gene>
<sequence>TRRRDRIAVGNPNWDNAYGTVGGITSPGPLTHSELAEPNQYGWFVLSKTCFAH</sequence>
<evidence type="ECO:0000313" key="2">
    <source>
        <dbReference type="Proteomes" id="UP000708208"/>
    </source>
</evidence>
<dbReference type="EMBL" id="CAJVCH010013322">
    <property type="protein sequence ID" value="CAG7674827.1"/>
    <property type="molecule type" value="Genomic_DNA"/>
</dbReference>
<feature type="non-terminal residue" evidence="1">
    <location>
        <position position="1"/>
    </location>
</feature>
<reference evidence="1" key="1">
    <citation type="submission" date="2021-06" db="EMBL/GenBank/DDBJ databases">
        <authorList>
            <person name="Hodson N. C."/>
            <person name="Mongue J. A."/>
            <person name="Jaron S. K."/>
        </authorList>
    </citation>
    <scope>NUCLEOTIDE SEQUENCE</scope>
</reference>
<dbReference type="AlphaFoldDB" id="A0A8J2J9G3"/>
<evidence type="ECO:0000313" key="1">
    <source>
        <dbReference type="EMBL" id="CAG7674827.1"/>
    </source>
</evidence>
<accession>A0A8J2J9G3</accession>